<dbReference type="RefSeq" id="WP_041053002.1">
    <property type="nucleotide sequence ID" value="NZ_JSXS01000013.1"/>
</dbReference>
<dbReference type="InterPro" id="IPR013249">
    <property type="entry name" value="RNA_pol_sigma70_r4_t2"/>
</dbReference>
<reference evidence="3 4" key="1">
    <citation type="submission" date="2014-11" db="EMBL/GenBank/DDBJ databases">
        <title>Draft Genome Sequences of Nine Bacillus subtilis Strains that Form Spores with High Heat-Resistance.</title>
        <authorList>
            <person name="Krawcyk A.O."/>
            <person name="Berendsen E.M."/>
            <person name="de Jong A."/>
            <person name="Holsappel S."/>
            <person name="Eijlander R.T."/>
            <person name="Wells-Bennik M."/>
            <person name="Kuipers O.P."/>
        </authorList>
    </citation>
    <scope>NUCLEOTIDE SEQUENCE [LARGE SCALE GENOMIC DNA]</scope>
    <source>
        <strain evidence="3 4">B4067</strain>
    </source>
</reference>
<feature type="coiled-coil region" evidence="1">
    <location>
        <begin position="1"/>
        <end position="35"/>
    </location>
</feature>
<proteinExistence type="predicted"/>
<dbReference type="SUPFAM" id="SSF88659">
    <property type="entry name" value="Sigma3 and sigma4 domains of RNA polymerase sigma factors"/>
    <property type="match status" value="1"/>
</dbReference>
<dbReference type="Proteomes" id="UP000031970">
    <property type="component" value="Unassembled WGS sequence"/>
</dbReference>
<evidence type="ECO:0000313" key="4">
    <source>
        <dbReference type="Proteomes" id="UP000031970"/>
    </source>
</evidence>
<dbReference type="Gene3D" id="1.10.10.10">
    <property type="entry name" value="Winged helix-like DNA-binding domain superfamily/Winged helix DNA-binding domain"/>
    <property type="match status" value="1"/>
</dbReference>
<name>A0ABD3ZZ01_BACIU</name>
<evidence type="ECO:0000259" key="2">
    <source>
        <dbReference type="Pfam" id="PF08281"/>
    </source>
</evidence>
<accession>A0ABD3ZZ01</accession>
<keyword evidence="1" id="KW-0175">Coiled coil</keyword>
<evidence type="ECO:0000256" key="1">
    <source>
        <dbReference type="SAM" id="Coils"/>
    </source>
</evidence>
<dbReference type="EMBL" id="JSXS01000013">
    <property type="protein sequence ID" value="KIL33452.1"/>
    <property type="molecule type" value="Genomic_DNA"/>
</dbReference>
<dbReference type="AlphaFoldDB" id="A0ABD3ZZ01"/>
<gene>
    <name evidence="3" type="ORF">B4067_4671</name>
</gene>
<protein>
    <recommendedName>
        <fullName evidence="2">RNA polymerase sigma factor 70 region 4 type 2 domain-containing protein</fullName>
    </recommendedName>
</protein>
<sequence length="154" mass="18027">MKQLSREKKDRKKQIESYLRNYKSYKAGIKNLQQQLDWILPGMTATYSAEEGSSGTFNITSKVENAALDRIESKQALDIKETMSMYQLIVDSIDRALEQLEELERTFVEERYFKLKSIEQVAEVMGYHEKTIQRIRNSVMDKLMIGLCNIFKLD</sequence>
<comment type="caution">
    <text evidence="3">The sequence shown here is derived from an EMBL/GenBank/DDBJ whole genome shotgun (WGS) entry which is preliminary data.</text>
</comment>
<feature type="domain" description="RNA polymerase sigma factor 70 region 4 type 2" evidence="2">
    <location>
        <begin position="92"/>
        <end position="133"/>
    </location>
</feature>
<organism evidence="3 4">
    <name type="scientific">Bacillus subtilis subsp. subtilis</name>
    <dbReference type="NCBI Taxonomy" id="135461"/>
    <lineage>
        <taxon>Bacteria</taxon>
        <taxon>Bacillati</taxon>
        <taxon>Bacillota</taxon>
        <taxon>Bacilli</taxon>
        <taxon>Bacillales</taxon>
        <taxon>Bacillaceae</taxon>
        <taxon>Bacillus</taxon>
    </lineage>
</organism>
<evidence type="ECO:0000313" key="3">
    <source>
        <dbReference type="EMBL" id="KIL33452.1"/>
    </source>
</evidence>
<dbReference type="InterPro" id="IPR036388">
    <property type="entry name" value="WH-like_DNA-bd_sf"/>
</dbReference>
<dbReference type="NCBIfam" id="TIGR01636">
    <property type="entry name" value="phage_rinA"/>
    <property type="match status" value="1"/>
</dbReference>
<dbReference type="InterPro" id="IPR013324">
    <property type="entry name" value="RNA_pol_sigma_r3/r4-like"/>
</dbReference>
<dbReference type="Pfam" id="PF08281">
    <property type="entry name" value="Sigma70_r4_2"/>
    <property type="match status" value="1"/>
</dbReference>
<dbReference type="InterPro" id="IPR006523">
    <property type="entry name" value="RinA"/>
</dbReference>